<keyword evidence="3" id="KW-0413">Isomerase</keyword>
<name>A0A315ZT10_9FIRM</name>
<dbReference type="Gene3D" id="3.30.2350.10">
    <property type="entry name" value="Pseudouridine synthase"/>
    <property type="match status" value="1"/>
</dbReference>
<dbReference type="GO" id="GO:0006396">
    <property type="term" value="P:RNA processing"/>
    <property type="evidence" value="ECO:0007669"/>
    <property type="project" value="UniProtKB-ARBA"/>
</dbReference>
<dbReference type="GO" id="GO:0009982">
    <property type="term" value="F:pseudouridine synthase activity"/>
    <property type="evidence" value="ECO:0007669"/>
    <property type="project" value="InterPro"/>
</dbReference>
<dbReference type="Pfam" id="PF00849">
    <property type="entry name" value="PseudoU_synth_2"/>
    <property type="match status" value="1"/>
</dbReference>
<evidence type="ECO:0000256" key="4">
    <source>
        <dbReference type="ARBA" id="ARBA00031870"/>
    </source>
</evidence>
<dbReference type="OrthoDB" id="9773999at2"/>
<organism evidence="7 8">
    <name type="scientific">Faecalicatena contorta</name>
    <dbReference type="NCBI Taxonomy" id="39482"/>
    <lineage>
        <taxon>Bacteria</taxon>
        <taxon>Bacillati</taxon>
        <taxon>Bacillota</taxon>
        <taxon>Clostridia</taxon>
        <taxon>Lachnospirales</taxon>
        <taxon>Lachnospiraceae</taxon>
        <taxon>Faecalicatena</taxon>
    </lineage>
</organism>
<evidence type="ECO:0000256" key="2">
    <source>
        <dbReference type="ARBA" id="ARBA00010876"/>
    </source>
</evidence>
<dbReference type="Proteomes" id="UP000254051">
    <property type="component" value="Unassembled WGS sequence"/>
</dbReference>
<evidence type="ECO:0000256" key="5">
    <source>
        <dbReference type="ARBA" id="ARBA00033164"/>
    </source>
</evidence>
<dbReference type="PANTHER" id="PTHR21600:SF83">
    <property type="entry name" value="PSEUDOURIDYLATE SYNTHASE RPUSD4, MITOCHONDRIAL"/>
    <property type="match status" value="1"/>
</dbReference>
<evidence type="ECO:0000313" key="8">
    <source>
        <dbReference type="Proteomes" id="UP000254051"/>
    </source>
</evidence>
<dbReference type="InterPro" id="IPR020103">
    <property type="entry name" value="PsdUridine_synth_cat_dom_sf"/>
</dbReference>
<keyword evidence="8" id="KW-1185">Reference proteome</keyword>
<dbReference type="InterPro" id="IPR050188">
    <property type="entry name" value="RluA_PseudoU_synthase"/>
</dbReference>
<feature type="domain" description="Pseudouridine synthase RsuA/RluA-like" evidence="6">
    <location>
        <begin position="11"/>
        <end position="167"/>
    </location>
</feature>
<dbReference type="AlphaFoldDB" id="A0A315ZT10"/>
<reference evidence="8" key="1">
    <citation type="submission" date="2017-07" db="EMBL/GenBank/DDBJ databases">
        <authorList>
            <person name="Varghese N."/>
            <person name="Submissions S."/>
        </authorList>
    </citation>
    <scope>NUCLEOTIDE SEQUENCE [LARGE SCALE GENOMIC DNA]</scope>
    <source>
        <strain evidence="8">NLAE-zl-C134</strain>
    </source>
</reference>
<dbReference type="SUPFAM" id="SSF55120">
    <property type="entry name" value="Pseudouridine synthase"/>
    <property type="match status" value="1"/>
</dbReference>
<dbReference type="CDD" id="cd02869">
    <property type="entry name" value="PseudoU_synth_RluA_like"/>
    <property type="match status" value="1"/>
</dbReference>
<dbReference type="GO" id="GO:0003723">
    <property type="term" value="F:RNA binding"/>
    <property type="evidence" value="ECO:0007669"/>
    <property type="project" value="InterPro"/>
</dbReference>
<evidence type="ECO:0000256" key="1">
    <source>
        <dbReference type="ARBA" id="ARBA00000073"/>
    </source>
</evidence>
<dbReference type="EMBL" id="UHJJ01000010">
    <property type="protein sequence ID" value="SUQ15118.1"/>
    <property type="molecule type" value="Genomic_DNA"/>
</dbReference>
<evidence type="ECO:0000256" key="3">
    <source>
        <dbReference type="ARBA" id="ARBA00023235"/>
    </source>
</evidence>
<dbReference type="PANTHER" id="PTHR21600">
    <property type="entry name" value="MITOCHONDRIAL RNA PSEUDOURIDINE SYNTHASE"/>
    <property type="match status" value="1"/>
</dbReference>
<accession>A0A315ZT10</accession>
<gene>
    <name evidence="7" type="ORF">SAMN05216529_11020</name>
</gene>
<sequence>MTPDILFEDPDIIVCRKPSGVPTQSSRIGTPDMVSILKNHIYKNSPQKQPPYLAVIHRLDQPVEGLLVFAKTQAAAKNLNKQLTEYGFGKHYRALLDGIPSCPEGDLEDYLIKDSRTNSSRICSSNTAGAKKALLHYKVIETQPPYSLAEITLKTGRHHQIRVQMAHMGTPIAGDKKYGIQKKHSAIGTLQLFACRLTFYHPRTNEHMEFHLNTPEDSMKSLQTP</sequence>
<dbReference type="RefSeq" id="WP_109712647.1">
    <property type="nucleotide sequence ID" value="NZ_QGDS01000010.1"/>
</dbReference>
<protein>
    <recommendedName>
        <fullName evidence="4">RNA pseudouridylate synthase</fullName>
    </recommendedName>
    <alternativeName>
        <fullName evidence="5">RNA-uridine isomerase</fullName>
    </alternativeName>
</protein>
<dbReference type="InterPro" id="IPR006145">
    <property type="entry name" value="PsdUridine_synth_RsuA/RluA"/>
</dbReference>
<comment type="catalytic activity">
    <reaction evidence="1">
        <text>a uridine in RNA = a pseudouridine in RNA</text>
        <dbReference type="Rhea" id="RHEA:48348"/>
        <dbReference type="Rhea" id="RHEA-COMP:12068"/>
        <dbReference type="Rhea" id="RHEA-COMP:12069"/>
        <dbReference type="ChEBI" id="CHEBI:65314"/>
        <dbReference type="ChEBI" id="CHEBI:65315"/>
    </reaction>
</comment>
<evidence type="ECO:0000259" key="6">
    <source>
        <dbReference type="Pfam" id="PF00849"/>
    </source>
</evidence>
<dbReference type="GO" id="GO:0001522">
    <property type="term" value="P:pseudouridine synthesis"/>
    <property type="evidence" value="ECO:0007669"/>
    <property type="project" value="InterPro"/>
</dbReference>
<proteinExistence type="inferred from homology"/>
<evidence type="ECO:0000313" key="7">
    <source>
        <dbReference type="EMBL" id="SUQ15118.1"/>
    </source>
</evidence>
<dbReference type="GO" id="GO:0140098">
    <property type="term" value="F:catalytic activity, acting on RNA"/>
    <property type="evidence" value="ECO:0007669"/>
    <property type="project" value="UniProtKB-ARBA"/>
</dbReference>
<comment type="similarity">
    <text evidence="2">Belongs to the pseudouridine synthase RluA family.</text>
</comment>